<keyword evidence="2" id="KW-1133">Transmembrane helix</keyword>
<comment type="caution">
    <text evidence="3">The sequence shown here is derived from an EMBL/GenBank/DDBJ whole genome shotgun (WGS) entry which is preliminary data.</text>
</comment>
<sequence length="166" mass="16734">MTDPNTPGQNPQPTPPTPPAYGEYATTPPAAPDAAAPAYSAPAYASAPAYNGNGAPGAPIPGKTLGIVALIVAIFFNVIGLILGIVALVQSKKAGHKNGPALAAIIVGAVLFVIGVIVLIAVISWFATSGADLVTQVNACLDDPSGSIVYQGVTMSCQEVLERSNR</sequence>
<proteinExistence type="predicted"/>
<evidence type="ECO:0000256" key="1">
    <source>
        <dbReference type="SAM" id="MobiDB-lite"/>
    </source>
</evidence>
<keyword evidence="2" id="KW-0472">Membrane</keyword>
<feature type="compositionally biased region" description="Low complexity" evidence="1">
    <location>
        <begin position="20"/>
        <end position="34"/>
    </location>
</feature>
<gene>
    <name evidence="3" type="ORF">GCM10017591_28530</name>
</gene>
<feature type="transmembrane region" description="Helical" evidence="2">
    <location>
        <begin position="101"/>
        <end position="127"/>
    </location>
</feature>
<keyword evidence="4" id="KW-1185">Reference proteome</keyword>
<protein>
    <recommendedName>
        <fullName evidence="5">DUF4190 domain-containing protein</fullName>
    </recommendedName>
</protein>
<dbReference type="Proteomes" id="UP001142291">
    <property type="component" value="Unassembled WGS sequence"/>
</dbReference>
<accession>A0A9W6HQF1</accession>
<evidence type="ECO:0008006" key="5">
    <source>
        <dbReference type="Google" id="ProtNLM"/>
    </source>
</evidence>
<name>A0A9W6HQF1_9MICO</name>
<feature type="compositionally biased region" description="Pro residues" evidence="1">
    <location>
        <begin position="10"/>
        <end position="19"/>
    </location>
</feature>
<keyword evidence="2" id="KW-0812">Transmembrane</keyword>
<evidence type="ECO:0000256" key="2">
    <source>
        <dbReference type="SAM" id="Phobius"/>
    </source>
</evidence>
<feature type="transmembrane region" description="Helical" evidence="2">
    <location>
        <begin position="65"/>
        <end position="89"/>
    </location>
</feature>
<dbReference type="RefSeq" id="WP_204963098.1">
    <property type="nucleotide sequence ID" value="NZ_BAAAUR010000009.1"/>
</dbReference>
<organism evidence="3 4">
    <name type="scientific">Microbacterium dextranolyticum</name>
    <dbReference type="NCBI Taxonomy" id="36806"/>
    <lineage>
        <taxon>Bacteria</taxon>
        <taxon>Bacillati</taxon>
        <taxon>Actinomycetota</taxon>
        <taxon>Actinomycetes</taxon>
        <taxon>Micrococcales</taxon>
        <taxon>Microbacteriaceae</taxon>
        <taxon>Microbacterium</taxon>
    </lineage>
</organism>
<evidence type="ECO:0000313" key="4">
    <source>
        <dbReference type="Proteomes" id="UP001142291"/>
    </source>
</evidence>
<reference evidence="3" key="2">
    <citation type="submission" date="2023-01" db="EMBL/GenBank/DDBJ databases">
        <authorList>
            <person name="Sun Q."/>
            <person name="Evtushenko L."/>
        </authorList>
    </citation>
    <scope>NUCLEOTIDE SEQUENCE</scope>
    <source>
        <strain evidence="3">VKM Ac-1940</strain>
    </source>
</reference>
<dbReference type="AlphaFoldDB" id="A0A9W6HQF1"/>
<reference evidence="3" key="1">
    <citation type="journal article" date="2014" name="Int. J. Syst. Evol. Microbiol.">
        <title>Complete genome sequence of Corynebacterium casei LMG S-19264T (=DSM 44701T), isolated from a smear-ripened cheese.</title>
        <authorList>
            <consortium name="US DOE Joint Genome Institute (JGI-PGF)"/>
            <person name="Walter F."/>
            <person name="Albersmeier A."/>
            <person name="Kalinowski J."/>
            <person name="Ruckert C."/>
        </authorList>
    </citation>
    <scope>NUCLEOTIDE SEQUENCE</scope>
    <source>
        <strain evidence="3">VKM Ac-1940</strain>
    </source>
</reference>
<dbReference type="EMBL" id="BSER01000014">
    <property type="protein sequence ID" value="GLJ96790.1"/>
    <property type="molecule type" value="Genomic_DNA"/>
</dbReference>
<feature type="region of interest" description="Disordered" evidence="1">
    <location>
        <begin position="1"/>
        <end position="34"/>
    </location>
</feature>
<evidence type="ECO:0000313" key="3">
    <source>
        <dbReference type="EMBL" id="GLJ96790.1"/>
    </source>
</evidence>